<reference evidence="4" key="1">
    <citation type="submission" date="2025-08" db="UniProtKB">
        <authorList>
            <consortium name="RefSeq"/>
        </authorList>
    </citation>
    <scope>IDENTIFICATION</scope>
    <source>
        <tissue evidence="4">Whole sample</tissue>
    </source>
</reference>
<evidence type="ECO:0000256" key="1">
    <source>
        <dbReference type="SAM" id="MobiDB-lite"/>
    </source>
</evidence>
<feature type="region of interest" description="Disordered" evidence="1">
    <location>
        <begin position="1"/>
        <end position="26"/>
    </location>
</feature>
<dbReference type="InterPro" id="IPR032071">
    <property type="entry name" value="DUF4806"/>
</dbReference>
<feature type="region of interest" description="Disordered" evidence="1">
    <location>
        <begin position="181"/>
        <end position="205"/>
    </location>
</feature>
<protein>
    <submittedName>
        <fullName evidence="4">Uncharacterized protein LOC111099421</fullName>
    </submittedName>
</protein>
<accession>A0A8B8A4J6</accession>
<dbReference type="PANTHER" id="PTHR34153:SF2">
    <property type="entry name" value="SI:CH211-262H13.3-RELATED"/>
    <property type="match status" value="1"/>
</dbReference>
<dbReference type="Proteomes" id="UP000694844">
    <property type="component" value="Chromosome 6"/>
</dbReference>
<sequence length="205" mass="23213">MSSARPYQSDLGDRLFTDAPSSSARQGGTSFEIMVIQKLNQVIENQNNMIEAINQLKASGGRVSIDGCTLTEDILPRPLNTVDEMKTLEESLKDDQYKKKMVLFLTSQGGHDSGDCLRRIMKRIGTNHLWSQYSLRGQKQKRSFQQHPICKIAIKCCLKNFSKTKILQLEEILIDFLKQAPHKKGGPKYKEPKRPRTAVTLSDSE</sequence>
<evidence type="ECO:0000313" key="4">
    <source>
        <dbReference type="RefSeq" id="XP_022286406.1"/>
    </source>
</evidence>
<keyword evidence="3" id="KW-1185">Reference proteome</keyword>
<dbReference type="AlphaFoldDB" id="A0A8B8A4J6"/>
<dbReference type="OrthoDB" id="5989442at2759"/>
<proteinExistence type="predicted"/>
<feature type="domain" description="DUF4806" evidence="2">
    <location>
        <begin position="77"/>
        <end position="148"/>
    </location>
</feature>
<dbReference type="PANTHER" id="PTHR34153">
    <property type="entry name" value="SI:CH211-262H13.3-RELATED-RELATED"/>
    <property type="match status" value="1"/>
</dbReference>
<dbReference type="GeneID" id="111099421"/>
<evidence type="ECO:0000313" key="3">
    <source>
        <dbReference type="Proteomes" id="UP000694844"/>
    </source>
</evidence>
<dbReference type="RefSeq" id="XP_022286406.1">
    <property type="nucleotide sequence ID" value="XM_022430698.1"/>
</dbReference>
<dbReference type="Pfam" id="PF16064">
    <property type="entry name" value="DUF4806"/>
    <property type="match status" value="1"/>
</dbReference>
<organism evidence="3 4">
    <name type="scientific">Crassostrea virginica</name>
    <name type="common">Eastern oyster</name>
    <dbReference type="NCBI Taxonomy" id="6565"/>
    <lineage>
        <taxon>Eukaryota</taxon>
        <taxon>Metazoa</taxon>
        <taxon>Spiralia</taxon>
        <taxon>Lophotrochozoa</taxon>
        <taxon>Mollusca</taxon>
        <taxon>Bivalvia</taxon>
        <taxon>Autobranchia</taxon>
        <taxon>Pteriomorphia</taxon>
        <taxon>Ostreida</taxon>
        <taxon>Ostreoidea</taxon>
        <taxon>Ostreidae</taxon>
        <taxon>Crassostrea</taxon>
    </lineage>
</organism>
<gene>
    <name evidence="4" type="primary">LOC111099421</name>
</gene>
<name>A0A8B8A4J6_CRAVI</name>
<evidence type="ECO:0000259" key="2">
    <source>
        <dbReference type="Pfam" id="PF16064"/>
    </source>
</evidence>
<dbReference type="KEGG" id="cvn:111099421"/>